<accession>A0A8H4QVW8</accession>
<reference evidence="1 2" key="1">
    <citation type="submission" date="2019-12" db="EMBL/GenBank/DDBJ databases">
        <authorList>
            <person name="Floudas D."/>
            <person name="Bentzer J."/>
            <person name="Ahren D."/>
            <person name="Johansson T."/>
            <person name="Persson P."/>
            <person name="Tunlid A."/>
        </authorList>
    </citation>
    <scope>NUCLEOTIDE SEQUENCE [LARGE SCALE GENOMIC DNA]</scope>
    <source>
        <strain evidence="1 2">CBS 102.39</strain>
    </source>
</reference>
<evidence type="ECO:0000313" key="1">
    <source>
        <dbReference type="EMBL" id="KAF4617287.1"/>
    </source>
</evidence>
<name>A0A8H4QVW8_9AGAR</name>
<sequence>MPEGNGLLAVAHVVQDHLKSIPQLRQHLSRQKQAAFALDLTLVACAVRTAYLVDLFSPKNPVELFSDLLTRLRSDKHIGAHFESVFHVYEPSAEQSFIANRTLILQKFRLYHNPEQPSSPINELEGTKATFILLQSPLKILKEPPENVLKLIRTICQVAELSWGTLSFSLCDDSAEALVPLAAIMLDYPVAYVPCMSQNNVLGGRQLDFYEFLLTIDAPNEDWAGEKAHTIMKFSCPAELREESNPSNPSNHLCPEHLKEAMAHMFQTRLRKIKGSSKQVGVLHSTHALSHVSF</sequence>
<gene>
    <name evidence="1" type="ORF">D9613_006112</name>
</gene>
<dbReference type="AlphaFoldDB" id="A0A8H4QVW8"/>
<protein>
    <submittedName>
        <fullName evidence="1">Uncharacterized protein</fullName>
    </submittedName>
</protein>
<evidence type="ECO:0000313" key="2">
    <source>
        <dbReference type="Proteomes" id="UP000521872"/>
    </source>
</evidence>
<organism evidence="1 2">
    <name type="scientific">Agrocybe pediades</name>
    <dbReference type="NCBI Taxonomy" id="84607"/>
    <lineage>
        <taxon>Eukaryota</taxon>
        <taxon>Fungi</taxon>
        <taxon>Dikarya</taxon>
        <taxon>Basidiomycota</taxon>
        <taxon>Agaricomycotina</taxon>
        <taxon>Agaricomycetes</taxon>
        <taxon>Agaricomycetidae</taxon>
        <taxon>Agaricales</taxon>
        <taxon>Agaricineae</taxon>
        <taxon>Strophariaceae</taxon>
        <taxon>Agrocybe</taxon>
    </lineage>
</organism>
<dbReference type="Proteomes" id="UP000521872">
    <property type="component" value="Unassembled WGS sequence"/>
</dbReference>
<proteinExistence type="predicted"/>
<comment type="caution">
    <text evidence="1">The sequence shown here is derived from an EMBL/GenBank/DDBJ whole genome shotgun (WGS) entry which is preliminary data.</text>
</comment>
<keyword evidence="2" id="KW-1185">Reference proteome</keyword>
<dbReference type="EMBL" id="JAACJL010000030">
    <property type="protein sequence ID" value="KAF4617287.1"/>
    <property type="molecule type" value="Genomic_DNA"/>
</dbReference>